<comment type="caution">
    <text evidence="6">The sequence shown here is derived from an EMBL/GenBank/DDBJ whole genome shotgun (WGS) entry which is preliminary data.</text>
</comment>
<dbReference type="Pfam" id="PF01430">
    <property type="entry name" value="HSP33"/>
    <property type="match status" value="1"/>
</dbReference>
<accession>A0ABV7VP55</accession>
<evidence type="ECO:0000256" key="5">
    <source>
        <dbReference type="ARBA" id="ARBA00023284"/>
    </source>
</evidence>
<dbReference type="PANTHER" id="PTHR30111:SF1">
    <property type="entry name" value="33 KDA CHAPERONIN"/>
    <property type="match status" value="1"/>
</dbReference>
<dbReference type="SUPFAM" id="SSF118352">
    <property type="entry name" value="HSP33 redox switch-like"/>
    <property type="match status" value="1"/>
</dbReference>
<dbReference type="Gene3D" id="3.55.30.10">
    <property type="entry name" value="Hsp33 domain"/>
    <property type="match status" value="1"/>
</dbReference>
<evidence type="ECO:0000256" key="4">
    <source>
        <dbReference type="ARBA" id="ARBA00023186"/>
    </source>
</evidence>
<organism evidence="6 7">
    <name type="scientific">Bacterioplanoides pacificum</name>
    <dbReference type="NCBI Taxonomy" id="1171596"/>
    <lineage>
        <taxon>Bacteria</taxon>
        <taxon>Pseudomonadati</taxon>
        <taxon>Pseudomonadota</taxon>
        <taxon>Gammaproteobacteria</taxon>
        <taxon>Oceanospirillales</taxon>
        <taxon>Oceanospirillaceae</taxon>
        <taxon>Bacterioplanoides</taxon>
    </lineage>
</organism>
<reference evidence="7" key="1">
    <citation type="journal article" date="2019" name="Int. J. Syst. Evol. Microbiol.">
        <title>The Global Catalogue of Microorganisms (GCM) 10K type strain sequencing project: providing services to taxonomists for standard genome sequencing and annotation.</title>
        <authorList>
            <consortium name="The Broad Institute Genomics Platform"/>
            <consortium name="The Broad Institute Genome Sequencing Center for Infectious Disease"/>
            <person name="Wu L."/>
            <person name="Ma J."/>
        </authorList>
    </citation>
    <scope>NUCLEOTIDE SEQUENCE [LARGE SCALE GENOMIC DNA]</scope>
    <source>
        <strain evidence="7">KCTC 42424</strain>
    </source>
</reference>
<dbReference type="RefSeq" id="WP_376864960.1">
    <property type="nucleotide sequence ID" value="NZ_JBHRYB010000003.1"/>
</dbReference>
<evidence type="ECO:0000313" key="6">
    <source>
        <dbReference type="EMBL" id="MFC3679304.1"/>
    </source>
</evidence>
<dbReference type="CDD" id="cd00498">
    <property type="entry name" value="Hsp33"/>
    <property type="match status" value="1"/>
</dbReference>
<dbReference type="EMBL" id="JBHRYB010000003">
    <property type="protein sequence ID" value="MFC3679304.1"/>
    <property type="molecule type" value="Genomic_DNA"/>
</dbReference>
<evidence type="ECO:0000256" key="1">
    <source>
        <dbReference type="ARBA" id="ARBA00022490"/>
    </source>
</evidence>
<dbReference type="NCBIfam" id="NF001033">
    <property type="entry name" value="PRK00114.1"/>
    <property type="match status" value="1"/>
</dbReference>
<keyword evidence="2" id="KW-0862">Zinc</keyword>
<gene>
    <name evidence="6" type="primary">hslO</name>
    <name evidence="6" type="ORF">ACFOMG_04155</name>
</gene>
<keyword evidence="5" id="KW-0676">Redox-active center</keyword>
<keyword evidence="4" id="KW-0143">Chaperone</keyword>
<keyword evidence="1" id="KW-0963">Cytoplasm</keyword>
<dbReference type="PIRSF" id="PIRSF005261">
    <property type="entry name" value="Heat_shock_Hsp33"/>
    <property type="match status" value="1"/>
</dbReference>
<dbReference type="PANTHER" id="PTHR30111">
    <property type="entry name" value="33 KDA CHAPERONIN"/>
    <property type="match status" value="1"/>
</dbReference>
<dbReference type="InterPro" id="IPR000397">
    <property type="entry name" value="Heat_shock_Hsp33"/>
</dbReference>
<dbReference type="Gene3D" id="3.90.1280.10">
    <property type="entry name" value="HSP33 redox switch-like"/>
    <property type="match status" value="1"/>
</dbReference>
<sequence length="289" mass="32290">MSQAQSSSANSADQLQRFSFDNTDIRGEITHLNASYRAVMTRHQYPKVIAVELGQLMAATALLSASLKFAGRLTLQVRLPGNVSLLQAETSDKGELRAIARYDAGLAEQELSFDNGQLVITIEPEQGQKYQGITAIDGGNIAAAMENYFEQSEQLASRFWLECDGDNAAGFMLQKMPAMDSSDADAWNRLTQLADTIKPEELLLLNNEVLLHRLYHDEAIRIYQPSELKFFCTCSKARLATALTQLGYDELDDILKQSGKIDVSCEFCQQHYSFDRPQVDALFPQRNPH</sequence>
<name>A0ABV7VP55_9GAMM</name>
<dbReference type="InterPro" id="IPR023212">
    <property type="entry name" value="Hsp33_helix_hairpin_bin_dom_sf"/>
</dbReference>
<keyword evidence="3" id="KW-1015">Disulfide bond</keyword>
<dbReference type="Proteomes" id="UP001595722">
    <property type="component" value="Unassembled WGS sequence"/>
</dbReference>
<dbReference type="Gene3D" id="1.10.287.480">
    <property type="entry name" value="helix hairpin bin"/>
    <property type="match status" value="1"/>
</dbReference>
<evidence type="ECO:0000313" key="7">
    <source>
        <dbReference type="Proteomes" id="UP001595722"/>
    </source>
</evidence>
<dbReference type="InterPro" id="IPR016154">
    <property type="entry name" value="Heat_shock_Hsp33_C"/>
</dbReference>
<protein>
    <submittedName>
        <fullName evidence="6">Hsp33 family molecular chaperone HslO</fullName>
    </submittedName>
</protein>
<dbReference type="InterPro" id="IPR016153">
    <property type="entry name" value="Heat_shock_Hsp33_N"/>
</dbReference>
<proteinExistence type="predicted"/>
<evidence type="ECO:0000256" key="2">
    <source>
        <dbReference type="ARBA" id="ARBA00022833"/>
    </source>
</evidence>
<dbReference type="SUPFAM" id="SSF64397">
    <property type="entry name" value="Hsp33 domain"/>
    <property type="match status" value="1"/>
</dbReference>
<keyword evidence="7" id="KW-1185">Reference proteome</keyword>
<evidence type="ECO:0000256" key="3">
    <source>
        <dbReference type="ARBA" id="ARBA00023157"/>
    </source>
</evidence>